<dbReference type="Proteomes" id="UP000191980">
    <property type="component" value="Unassembled WGS sequence"/>
</dbReference>
<evidence type="ECO:0000313" key="7">
    <source>
        <dbReference type="Proteomes" id="UP000191980"/>
    </source>
</evidence>
<dbReference type="InterPro" id="IPR015292">
    <property type="entry name" value="Tscrpt_reg_YbiH_C"/>
</dbReference>
<protein>
    <recommendedName>
        <fullName evidence="5">HTH tetR-type domain-containing protein</fullName>
    </recommendedName>
</protein>
<keyword evidence="2 4" id="KW-0238">DNA-binding</keyword>
<dbReference type="Gene3D" id="1.10.357.10">
    <property type="entry name" value="Tetracycline Repressor, domain 2"/>
    <property type="match status" value="1"/>
</dbReference>
<dbReference type="GO" id="GO:0000976">
    <property type="term" value="F:transcription cis-regulatory region binding"/>
    <property type="evidence" value="ECO:0007669"/>
    <property type="project" value="TreeGrafter"/>
</dbReference>
<accession>A0A1V8M312</accession>
<dbReference type="Pfam" id="PF09209">
    <property type="entry name" value="CecR_C"/>
    <property type="match status" value="1"/>
</dbReference>
<dbReference type="GO" id="GO:0003700">
    <property type="term" value="F:DNA-binding transcription factor activity"/>
    <property type="evidence" value="ECO:0007669"/>
    <property type="project" value="TreeGrafter"/>
</dbReference>
<keyword evidence="3" id="KW-0804">Transcription</keyword>
<sequence>MSTKENILQIAVTLFSKQGFDGVSMRDLAKSANMSTAAVYHHFPNKQALYLQAMHFAFAKQANAFDAVWQAELGAEEKLGSFVRCLIEVLTTDIDFRRFMQRELLDADDERMQLLAKEVFQVQFNQLMTVIEQISGSQQQVHFSALSVIALVCDIIQMQPLSRHLPGWQAEHEQVDFIADHVLNLLISGIKSKGSF</sequence>
<dbReference type="SUPFAM" id="SSF48498">
    <property type="entry name" value="Tetracyclin repressor-like, C-terminal domain"/>
    <property type="match status" value="1"/>
</dbReference>
<proteinExistence type="predicted"/>
<dbReference type="InterPro" id="IPR050109">
    <property type="entry name" value="HTH-type_TetR-like_transc_reg"/>
</dbReference>
<comment type="caution">
    <text evidence="6">The sequence shown here is derived from an EMBL/GenBank/DDBJ whole genome shotgun (WGS) entry which is preliminary data.</text>
</comment>
<evidence type="ECO:0000256" key="1">
    <source>
        <dbReference type="ARBA" id="ARBA00023015"/>
    </source>
</evidence>
<name>A0A1V8M312_9GAMM</name>
<gene>
    <name evidence="6" type="ORF">AU255_17075</name>
</gene>
<dbReference type="OrthoDB" id="5816932at2"/>
<feature type="domain" description="HTH tetR-type" evidence="5">
    <location>
        <begin position="1"/>
        <end position="61"/>
    </location>
</feature>
<dbReference type="PANTHER" id="PTHR30055">
    <property type="entry name" value="HTH-TYPE TRANSCRIPTIONAL REGULATOR RUTR"/>
    <property type="match status" value="1"/>
</dbReference>
<dbReference type="STRING" id="1420851.AU255_17075"/>
<dbReference type="PANTHER" id="PTHR30055:SF234">
    <property type="entry name" value="HTH-TYPE TRANSCRIPTIONAL REGULATOR BETI"/>
    <property type="match status" value="1"/>
</dbReference>
<dbReference type="EMBL" id="LPUF01000003">
    <property type="protein sequence ID" value="OQK15898.1"/>
    <property type="molecule type" value="Genomic_DNA"/>
</dbReference>
<evidence type="ECO:0000256" key="2">
    <source>
        <dbReference type="ARBA" id="ARBA00023125"/>
    </source>
</evidence>
<dbReference type="PRINTS" id="PR00455">
    <property type="entry name" value="HTHTETR"/>
</dbReference>
<dbReference type="InterPro" id="IPR009057">
    <property type="entry name" value="Homeodomain-like_sf"/>
</dbReference>
<dbReference type="Pfam" id="PF00440">
    <property type="entry name" value="TetR_N"/>
    <property type="match status" value="1"/>
</dbReference>
<dbReference type="PROSITE" id="PS50977">
    <property type="entry name" value="HTH_TETR_2"/>
    <property type="match status" value="1"/>
</dbReference>
<reference evidence="6 7" key="1">
    <citation type="submission" date="2015-12" db="EMBL/GenBank/DDBJ databases">
        <authorList>
            <person name="Shamseldin A."/>
            <person name="Moawad H."/>
            <person name="Abd El-Rahim W.M."/>
            <person name="Sadowsky M.J."/>
        </authorList>
    </citation>
    <scope>NUCLEOTIDE SEQUENCE [LARGE SCALE GENOMIC DNA]</scope>
    <source>
        <strain evidence="6 7">WF1</strain>
    </source>
</reference>
<feature type="DNA-binding region" description="H-T-H motif" evidence="4">
    <location>
        <begin position="24"/>
        <end position="43"/>
    </location>
</feature>
<dbReference type="SUPFAM" id="SSF46689">
    <property type="entry name" value="Homeodomain-like"/>
    <property type="match status" value="1"/>
</dbReference>
<evidence type="ECO:0000256" key="4">
    <source>
        <dbReference type="PROSITE-ProRule" id="PRU00335"/>
    </source>
</evidence>
<keyword evidence="1" id="KW-0805">Transcription regulation</keyword>
<organism evidence="6 7">
    <name type="scientific">Methyloprofundus sedimenti</name>
    <dbReference type="NCBI Taxonomy" id="1420851"/>
    <lineage>
        <taxon>Bacteria</taxon>
        <taxon>Pseudomonadati</taxon>
        <taxon>Pseudomonadota</taxon>
        <taxon>Gammaproteobacteria</taxon>
        <taxon>Methylococcales</taxon>
        <taxon>Methylococcaceae</taxon>
        <taxon>Methyloprofundus</taxon>
    </lineage>
</organism>
<dbReference type="AlphaFoldDB" id="A0A1V8M312"/>
<dbReference type="InterPro" id="IPR036271">
    <property type="entry name" value="Tet_transcr_reg_TetR-rel_C_sf"/>
</dbReference>
<evidence type="ECO:0000313" key="6">
    <source>
        <dbReference type="EMBL" id="OQK15898.1"/>
    </source>
</evidence>
<evidence type="ECO:0000256" key="3">
    <source>
        <dbReference type="ARBA" id="ARBA00023163"/>
    </source>
</evidence>
<dbReference type="InterPro" id="IPR001647">
    <property type="entry name" value="HTH_TetR"/>
</dbReference>
<evidence type="ECO:0000259" key="5">
    <source>
        <dbReference type="PROSITE" id="PS50977"/>
    </source>
</evidence>
<dbReference type="RefSeq" id="WP_080524123.1">
    <property type="nucleotide sequence ID" value="NZ_LPUF01000003.1"/>
</dbReference>
<keyword evidence="7" id="KW-1185">Reference proteome</keyword>